<dbReference type="Gene3D" id="1.10.437.10">
    <property type="entry name" value="Blc2-like"/>
    <property type="match status" value="1"/>
</dbReference>
<evidence type="ECO:0000256" key="3">
    <source>
        <dbReference type="ARBA" id="ARBA00022692"/>
    </source>
</evidence>
<evidence type="ECO:0000256" key="6">
    <source>
        <dbReference type="ARBA" id="ARBA00023136"/>
    </source>
</evidence>
<dbReference type="SUPFAM" id="SSF56854">
    <property type="entry name" value="Bcl-2 inhibitors of programmed cell death"/>
    <property type="match status" value="1"/>
</dbReference>
<dbReference type="InterPro" id="IPR046371">
    <property type="entry name" value="Bcl-2_BH1-3"/>
</dbReference>
<evidence type="ECO:0000256" key="5">
    <source>
        <dbReference type="ARBA" id="ARBA00022989"/>
    </source>
</evidence>
<protein>
    <recommendedName>
        <fullName evidence="8">Bcl-2 Bcl-2 homology region 1-3 domain-containing protein</fullName>
    </recommendedName>
</protein>
<keyword evidence="6 7" id="KW-0472">Membrane</keyword>
<dbReference type="RefSeq" id="XP_038050593.1">
    <property type="nucleotide sequence ID" value="XM_038194665.1"/>
</dbReference>
<comment type="subcellular location">
    <subcellularLocation>
        <location evidence="1">Membrane</location>
        <topology evidence="1">Single-pass membrane protein</topology>
    </subcellularLocation>
</comment>
<accession>A0A913ZFM0</accession>
<keyword evidence="3 7" id="KW-0812">Transmembrane</keyword>
<dbReference type="EnsemblMetazoa" id="XM_038194665.1">
    <property type="protein sequence ID" value="XP_038050593.1"/>
    <property type="gene ID" value="LOC119723799"/>
</dbReference>
<name>A0A913ZFM0_PATMI</name>
<dbReference type="AlphaFoldDB" id="A0A913ZFM0"/>
<feature type="domain" description="Bcl-2 Bcl-2 homology region 1-3" evidence="8">
    <location>
        <begin position="84"/>
        <end position="189"/>
    </location>
</feature>
<dbReference type="GO" id="GO:0008630">
    <property type="term" value="P:intrinsic apoptotic signaling pathway in response to DNA damage"/>
    <property type="evidence" value="ECO:0007669"/>
    <property type="project" value="TreeGrafter"/>
</dbReference>
<dbReference type="InterPro" id="IPR026298">
    <property type="entry name" value="Bcl-2_fam"/>
</dbReference>
<organism evidence="9 10">
    <name type="scientific">Patiria miniata</name>
    <name type="common">Bat star</name>
    <name type="synonym">Asterina miniata</name>
    <dbReference type="NCBI Taxonomy" id="46514"/>
    <lineage>
        <taxon>Eukaryota</taxon>
        <taxon>Metazoa</taxon>
        <taxon>Echinodermata</taxon>
        <taxon>Eleutherozoa</taxon>
        <taxon>Asterozoa</taxon>
        <taxon>Asteroidea</taxon>
        <taxon>Valvatacea</taxon>
        <taxon>Valvatida</taxon>
        <taxon>Asterinidae</taxon>
        <taxon>Patiria</taxon>
    </lineage>
</organism>
<dbReference type="GO" id="GO:0097192">
    <property type="term" value="P:extrinsic apoptotic signaling pathway in absence of ligand"/>
    <property type="evidence" value="ECO:0007669"/>
    <property type="project" value="TreeGrafter"/>
</dbReference>
<proteinExistence type="inferred from homology"/>
<dbReference type="GO" id="GO:0051400">
    <property type="term" value="F:BH domain binding"/>
    <property type="evidence" value="ECO:0007669"/>
    <property type="project" value="TreeGrafter"/>
</dbReference>
<dbReference type="PROSITE" id="PS50062">
    <property type="entry name" value="BCL2_FAMILY"/>
    <property type="match status" value="1"/>
</dbReference>
<dbReference type="Pfam" id="PF00452">
    <property type="entry name" value="Bcl-2"/>
    <property type="match status" value="1"/>
</dbReference>
<reference evidence="9" key="1">
    <citation type="submission" date="2022-11" db="UniProtKB">
        <authorList>
            <consortium name="EnsemblMetazoa"/>
        </authorList>
    </citation>
    <scope>IDENTIFICATION</scope>
</reference>
<dbReference type="PANTHER" id="PTHR11256">
    <property type="entry name" value="BCL-2 RELATED"/>
    <property type="match status" value="1"/>
</dbReference>
<evidence type="ECO:0000313" key="10">
    <source>
        <dbReference type="Proteomes" id="UP000887568"/>
    </source>
</evidence>
<dbReference type="PRINTS" id="PR01862">
    <property type="entry name" value="BCL2FAMILY"/>
</dbReference>
<dbReference type="Proteomes" id="UP000887568">
    <property type="component" value="Unplaced"/>
</dbReference>
<dbReference type="PANTHER" id="PTHR11256:SF48">
    <property type="entry name" value="BCL-2-RELATED OVARIAN KILLER PROTEIN"/>
    <property type="match status" value="1"/>
</dbReference>
<dbReference type="InterPro" id="IPR036834">
    <property type="entry name" value="Bcl-2-like_sf"/>
</dbReference>
<dbReference type="InterPro" id="IPR002475">
    <property type="entry name" value="Bcl2-like"/>
</dbReference>
<evidence type="ECO:0000256" key="1">
    <source>
        <dbReference type="ARBA" id="ARBA00004167"/>
    </source>
</evidence>
<evidence type="ECO:0000256" key="2">
    <source>
        <dbReference type="ARBA" id="ARBA00009458"/>
    </source>
</evidence>
<dbReference type="CDD" id="cd06845">
    <property type="entry name" value="Bcl-2_like"/>
    <property type="match status" value="1"/>
</dbReference>
<evidence type="ECO:0000256" key="7">
    <source>
        <dbReference type="SAM" id="Phobius"/>
    </source>
</evidence>
<keyword evidence="5 7" id="KW-1133">Transmembrane helix</keyword>
<keyword evidence="10" id="KW-1185">Reference proteome</keyword>
<evidence type="ECO:0000259" key="8">
    <source>
        <dbReference type="SMART" id="SM00337"/>
    </source>
</evidence>
<dbReference type="GO" id="GO:0001836">
    <property type="term" value="P:release of cytochrome c from mitochondria"/>
    <property type="evidence" value="ECO:0007669"/>
    <property type="project" value="TreeGrafter"/>
</dbReference>
<dbReference type="OrthoDB" id="5947850at2759"/>
<evidence type="ECO:0000313" key="9">
    <source>
        <dbReference type="EnsemblMetazoa" id="XP_038050593.1"/>
    </source>
</evidence>
<dbReference type="GO" id="GO:0042981">
    <property type="term" value="P:regulation of apoptotic process"/>
    <property type="evidence" value="ECO:0007669"/>
    <property type="project" value="InterPro"/>
</dbReference>
<sequence length="233" mass="25445">MPSMEDAVTQEAVILCNEFIHHKLRQLGLVRKGRTVLPAATSTNGKTYVHTAATTAHHKPLAPAPAPPPAPPLGPTIHETMLELQRVSGELEQLYPSLFRGVFGQLNITRVSSEEVAEEAFLGVADELFRAGITWARVVAMFAVAGELAVECVQQRSYDYAAFVDRLVVSLTRFVRERLVVWIARQGGWSDMAKTFHGRKDDDSYVLMTIGVLGALCGFAGTIIATSKLQVSL</sequence>
<evidence type="ECO:0000256" key="4">
    <source>
        <dbReference type="ARBA" id="ARBA00022703"/>
    </source>
</evidence>
<dbReference type="SMART" id="SM00337">
    <property type="entry name" value="BCL"/>
    <property type="match status" value="1"/>
</dbReference>
<dbReference type="OMA" id="DSISWPK"/>
<dbReference type="GeneID" id="119723799"/>
<keyword evidence="4" id="KW-0053">Apoptosis</keyword>
<dbReference type="GO" id="GO:0005741">
    <property type="term" value="C:mitochondrial outer membrane"/>
    <property type="evidence" value="ECO:0007669"/>
    <property type="project" value="TreeGrafter"/>
</dbReference>
<feature type="transmembrane region" description="Helical" evidence="7">
    <location>
        <begin position="205"/>
        <end position="225"/>
    </location>
</feature>
<comment type="similarity">
    <text evidence="2">Belongs to the Bcl-2 family.</text>
</comment>